<dbReference type="WBParaSite" id="Pan_g16708.t1">
    <property type="protein sequence ID" value="Pan_g16708.t1"/>
    <property type="gene ID" value="Pan_g16708"/>
</dbReference>
<organism evidence="2 3">
    <name type="scientific">Panagrellus redivivus</name>
    <name type="common">Microworm</name>
    <dbReference type="NCBI Taxonomy" id="6233"/>
    <lineage>
        <taxon>Eukaryota</taxon>
        <taxon>Metazoa</taxon>
        <taxon>Ecdysozoa</taxon>
        <taxon>Nematoda</taxon>
        <taxon>Chromadorea</taxon>
        <taxon>Rhabditida</taxon>
        <taxon>Tylenchina</taxon>
        <taxon>Panagrolaimomorpha</taxon>
        <taxon>Panagrolaimoidea</taxon>
        <taxon>Panagrolaimidae</taxon>
        <taxon>Panagrellus</taxon>
    </lineage>
</organism>
<dbReference type="Proteomes" id="UP000492821">
    <property type="component" value="Unassembled WGS sequence"/>
</dbReference>
<name>A0A7E4V549_PANRE</name>
<evidence type="ECO:0000313" key="3">
    <source>
        <dbReference type="WBParaSite" id="Pan_g16708.t1"/>
    </source>
</evidence>
<evidence type="ECO:0000256" key="1">
    <source>
        <dbReference type="SAM" id="MobiDB-lite"/>
    </source>
</evidence>
<reference evidence="2" key="1">
    <citation type="journal article" date="2013" name="Genetics">
        <title>The draft genome and transcriptome of Panagrellus redivivus are shaped by the harsh demands of a free-living lifestyle.</title>
        <authorList>
            <person name="Srinivasan J."/>
            <person name="Dillman A.R."/>
            <person name="Macchietto M.G."/>
            <person name="Heikkinen L."/>
            <person name="Lakso M."/>
            <person name="Fracchia K.M."/>
            <person name="Antoshechkin I."/>
            <person name="Mortazavi A."/>
            <person name="Wong G."/>
            <person name="Sternberg P.W."/>
        </authorList>
    </citation>
    <scope>NUCLEOTIDE SEQUENCE [LARGE SCALE GENOMIC DNA]</scope>
    <source>
        <strain evidence="2">MT8872</strain>
    </source>
</reference>
<evidence type="ECO:0000313" key="2">
    <source>
        <dbReference type="Proteomes" id="UP000492821"/>
    </source>
</evidence>
<accession>A0A7E4V549</accession>
<feature type="compositionally biased region" description="Low complexity" evidence="1">
    <location>
        <begin position="22"/>
        <end position="31"/>
    </location>
</feature>
<dbReference type="AlphaFoldDB" id="A0A7E4V549"/>
<sequence>MCVHKEPLSTPRADTAPYLPPTRTTTSKTTTLSPGVDHVWLSTNTKKGPPGRGSTSTQPVHVLLRLFLH</sequence>
<keyword evidence="2" id="KW-1185">Reference proteome</keyword>
<reference evidence="3" key="2">
    <citation type="submission" date="2020-10" db="UniProtKB">
        <authorList>
            <consortium name="WormBaseParasite"/>
        </authorList>
    </citation>
    <scope>IDENTIFICATION</scope>
</reference>
<feature type="region of interest" description="Disordered" evidence="1">
    <location>
        <begin position="1"/>
        <end position="35"/>
    </location>
</feature>
<protein>
    <submittedName>
        <fullName evidence="3">Uncharacterized protein</fullName>
    </submittedName>
</protein>
<proteinExistence type="predicted"/>